<accession>A0AAW2VD33</accession>
<dbReference type="AlphaFoldDB" id="A0AAW2VD33"/>
<sequence length="112" mass="12945">MGVSLGHRFQFAGDPKVYQTGGKRLSPRWVNLGLQYGLALRCSDLSKRDKTTTQRETKLEDRVQIIFCSLRKRVGLVIERRLPPICRSINRLGVKPMRRHVLVVRKSWGRMA</sequence>
<evidence type="ECO:0000313" key="1">
    <source>
        <dbReference type="EMBL" id="KAL0427023.1"/>
    </source>
</evidence>
<reference evidence="1" key="2">
    <citation type="journal article" date="2024" name="Plant">
        <title>Genomic evolution and insights into agronomic trait innovations of Sesamum species.</title>
        <authorList>
            <person name="Miao H."/>
            <person name="Wang L."/>
            <person name="Qu L."/>
            <person name="Liu H."/>
            <person name="Sun Y."/>
            <person name="Le M."/>
            <person name="Wang Q."/>
            <person name="Wei S."/>
            <person name="Zheng Y."/>
            <person name="Lin W."/>
            <person name="Duan Y."/>
            <person name="Cao H."/>
            <person name="Xiong S."/>
            <person name="Wang X."/>
            <person name="Wei L."/>
            <person name="Li C."/>
            <person name="Ma Q."/>
            <person name="Ju M."/>
            <person name="Zhao R."/>
            <person name="Li G."/>
            <person name="Mu C."/>
            <person name="Tian Q."/>
            <person name="Mei H."/>
            <person name="Zhang T."/>
            <person name="Gao T."/>
            <person name="Zhang H."/>
        </authorList>
    </citation>
    <scope>NUCLEOTIDE SEQUENCE</scope>
    <source>
        <strain evidence="1">KEN1</strain>
    </source>
</reference>
<gene>
    <name evidence="1" type="ORF">Slati_2877100</name>
</gene>
<organism evidence="1">
    <name type="scientific">Sesamum latifolium</name>
    <dbReference type="NCBI Taxonomy" id="2727402"/>
    <lineage>
        <taxon>Eukaryota</taxon>
        <taxon>Viridiplantae</taxon>
        <taxon>Streptophyta</taxon>
        <taxon>Embryophyta</taxon>
        <taxon>Tracheophyta</taxon>
        <taxon>Spermatophyta</taxon>
        <taxon>Magnoliopsida</taxon>
        <taxon>eudicotyledons</taxon>
        <taxon>Gunneridae</taxon>
        <taxon>Pentapetalae</taxon>
        <taxon>asterids</taxon>
        <taxon>lamiids</taxon>
        <taxon>Lamiales</taxon>
        <taxon>Pedaliaceae</taxon>
        <taxon>Sesamum</taxon>
    </lineage>
</organism>
<proteinExistence type="predicted"/>
<comment type="caution">
    <text evidence="1">The sequence shown here is derived from an EMBL/GenBank/DDBJ whole genome shotgun (WGS) entry which is preliminary data.</text>
</comment>
<protein>
    <submittedName>
        <fullName evidence="1">Uncharacterized protein</fullName>
    </submittedName>
</protein>
<dbReference type="EMBL" id="JACGWN010000010">
    <property type="protein sequence ID" value="KAL0427023.1"/>
    <property type="molecule type" value="Genomic_DNA"/>
</dbReference>
<name>A0AAW2VD33_9LAMI</name>
<reference evidence="1" key="1">
    <citation type="submission" date="2020-06" db="EMBL/GenBank/DDBJ databases">
        <authorList>
            <person name="Li T."/>
            <person name="Hu X."/>
            <person name="Zhang T."/>
            <person name="Song X."/>
            <person name="Zhang H."/>
            <person name="Dai N."/>
            <person name="Sheng W."/>
            <person name="Hou X."/>
            <person name="Wei L."/>
        </authorList>
    </citation>
    <scope>NUCLEOTIDE SEQUENCE</scope>
    <source>
        <strain evidence="1">KEN1</strain>
        <tissue evidence="1">Leaf</tissue>
    </source>
</reference>